<dbReference type="EMBL" id="ABOX02000019">
    <property type="protein sequence ID" value="EEF60227.1"/>
    <property type="molecule type" value="Genomic_DNA"/>
</dbReference>
<dbReference type="GO" id="GO:0009318">
    <property type="term" value="C:exodeoxyribonuclease VII complex"/>
    <property type="evidence" value="ECO:0007669"/>
    <property type="project" value="UniProtKB-UniRule"/>
</dbReference>
<evidence type="ECO:0000256" key="5">
    <source>
        <dbReference type="HAMAP-Rule" id="MF_00378"/>
    </source>
</evidence>
<feature type="domain" description="Exonuclease VII large subunit C-terminal" evidence="7">
    <location>
        <begin position="140"/>
        <end position="464"/>
    </location>
</feature>
<dbReference type="PANTHER" id="PTHR30008:SF0">
    <property type="entry name" value="EXODEOXYRIBONUCLEASE 7 LARGE SUBUNIT"/>
    <property type="match status" value="1"/>
</dbReference>
<comment type="catalytic activity">
    <reaction evidence="5 6">
        <text>Exonucleolytic cleavage in either 5'- to 3'- or 3'- to 5'-direction to yield nucleoside 5'-phosphates.</text>
        <dbReference type="EC" id="3.1.11.6"/>
    </reaction>
</comment>
<evidence type="ECO:0000256" key="4">
    <source>
        <dbReference type="ARBA" id="ARBA00022839"/>
    </source>
</evidence>
<evidence type="ECO:0000256" key="2">
    <source>
        <dbReference type="ARBA" id="ARBA00022722"/>
    </source>
</evidence>
<evidence type="ECO:0000259" key="7">
    <source>
        <dbReference type="Pfam" id="PF02601"/>
    </source>
</evidence>
<keyword evidence="10" id="KW-1185">Reference proteome</keyword>
<dbReference type="PANTHER" id="PTHR30008">
    <property type="entry name" value="EXODEOXYRIBONUCLEASE 7 LARGE SUBUNIT"/>
    <property type="match status" value="1"/>
</dbReference>
<dbReference type="InterPro" id="IPR025824">
    <property type="entry name" value="OB-fold_nuc-bd_dom"/>
</dbReference>
<dbReference type="EC" id="3.1.11.6" evidence="5"/>
<dbReference type="GO" id="GO:0005737">
    <property type="term" value="C:cytoplasm"/>
    <property type="evidence" value="ECO:0007669"/>
    <property type="project" value="UniProtKB-SubCell"/>
</dbReference>
<dbReference type="GO" id="GO:0008855">
    <property type="term" value="F:exodeoxyribonuclease VII activity"/>
    <property type="evidence" value="ECO:0007669"/>
    <property type="project" value="UniProtKB-UniRule"/>
</dbReference>
<dbReference type="Pfam" id="PF02601">
    <property type="entry name" value="Exonuc_VII_L"/>
    <property type="match status" value="1"/>
</dbReference>
<accession>B9XJ00</accession>
<comment type="subcellular location">
    <subcellularLocation>
        <location evidence="5 6">Cytoplasm</location>
    </subcellularLocation>
</comment>
<dbReference type="OrthoDB" id="9802795at2"/>
<gene>
    <name evidence="5" type="primary">xseA</name>
    <name evidence="9" type="ORF">Cflav_PD3286</name>
</gene>
<proteinExistence type="inferred from homology"/>
<comment type="similarity">
    <text evidence="5 6">Belongs to the XseA family.</text>
</comment>
<comment type="function">
    <text evidence="5">Bidirectionally degrades single-stranded DNA into large acid-insoluble oligonucleotides, which are then degraded further into small acid-soluble oligonucleotides.</text>
</comment>
<dbReference type="GO" id="GO:0006308">
    <property type="term" value="P:DNA catabolic process"/>
    <property type="evidence" value="ECO:0007669"/>
    <property type="project" value="UniProtKB-UniRule"/>
</dbReference>
<evidence type="ECO:0000313" key="9">
    <source>
        <dbReference type="EMBL" id="EEF60227.1"/>
    </source>
</evidence>
<dbReference type="STRING" id="320771.Cflav_PD3286"/>
<organism evidence="9 10">
    <name type="scientific">Pedosphaera parvula (strain Ellin514)</name>
    <dbReference type="NCBI Taxonomy" id="320771"/>
    <lineage>
        <taxon>Bacteria</taxon>
        <taxon>Pseudomonadati</taxon>
        <taxon>Verrucomicrobiota</taxon>
        <taxon>Pedosphaerae</taxon>
        <taxon>Pedosphaerales</taxon>
        <taxon>Pedosphaeraceae</taxon>
        <taxon>Pedosphaera</taxon>
    </lineage>
</organism>
<dbReference type="NCBIfam" id="TIGR00237">
    <property type="entry name" value="xseA"/>
    <property type="match status" value="1"/>
</dbReference>
<dbReference type="InterPro" id="IPR020579">
    <property type="entry name" value="Exonuc_VII_lsu_C"/>
</dbReference>
<dbReference type="Proteomes" id="UP000003688">
    <property type="component" value="Unassembled WGS sequence"/>
</dbReference>
<dbReference type="GO" id="GO:0003676">
    <property type="term" value="F:nucleic acid binding"/>
    <property type="evidence" value="ECO:0007669"/>
    <property type="project" value="InterPro"/>
</dbReference>
<reference evidence="9 10" key="1">
    <citation type="journal article" date="2011" name="J. Bacteriol.">
        <title>Genome sequence of 'Pedosphaera parvula' Ellin514, an aerobic Verrucomicrobial isolate from pasture soil.</title>
        <authorList>
            <person name="Kant R."/>
            <person name="van Passel M.W."/>
            <person name="Sangwan P."/>
            <person name="Palva A."/>
            <person name="Lucas S."/>
            <person name="Copeland A."/>
            <person name="Lapidus A."/>
            <person name="Glavina Del Rio T."/>
            <person name="Dalin E."/>
            <person name="Tice H."/>
            <person name="Bruce D."/>
            <person name="Goodwin L."/>
            <person name="Pitluck S."/>
            <person name="Chertkov O."/>
            <person name="Larimer F.W."/>
            <person name="Land M.L."/>
            <person name="Hauser L."/>
            <person name="Brettin T.S."/>
            <person name="Detter J.C."/>
            <person name="Han S."/>
            <person name="de Vos W.M."/>
            <person name="Janssen P.H."/>
            <person name="Smidt H."/>
        </authorList>
    </citation>
    <scope>NUCLEOTIDE SEQUENCE [LARGE SCALE GENOMIC DNA]</scope>
    <source>
        <strain evidence="9 10">Ellin514</strain>
    </source>
</reference>
<name>B9XJ00_PEDPL</name>
<protein>
    <recommendedName>
        <fullName evidence="5">Exodeoxyribonuclease 7 large subunit</fullName>
        <ecNumber evidence="5">3.1.11.6</ecNumber>
    </recommendedName>
    <alternativeName>
        <fullName evidence="5">Exodeoxyribonuclease VII large subunit</fullName>
        <shortName evidence="5">Exonuclease VII large subunit</shortName>
    </alternativeName>
</protein>
<dbReference type="AlphaFoldDB" id="B9XJ00"/>
<comment type="caution">
    <text evidence="9">The sequence shown here is derived from an EMBL/GenBank/DDBJ whole genome shotgun (WGS) entry which is preliminary data.</text>
</comment>
<comment type="subunit">
    <text evidence="5">Heterooligomer composed of large and small subunits.</text>
</comment>
<evidence type="ECO:0000256" key="3">
    <source>
        <dbReference type="ARBA" id="ARBA00022801"/>
    </source>
</evidence>
<dbReference type="CDD" id="cd04489">
    <property type="entry name" value="ExoVII_LU_OBF"/>
    <property type="match status" value="1"/>
</dbReference>
<dbReference type="InterPro" id="IPR003753">
    <property type="entry name" value="Exonuc_VII_L"/>
</dbReference>
<dbReference type="HAMAP" id="MF_00378">
    <property type="entry name" value="Exonuc_7_L"/>
    <property type="match status" value="1"/>
</dbReference>
<keyword evidence="2 5" id="KW-0540">Nuclease</keyword>
<keyword evidence="4 5" id="KW-0269">Exonuclease</keyword>
<dbReference type="Pfam" id="PF13742">
    <property type="entry name" value="tRNA_anti_2"/>
    <property type="match status" value="1"/>
</dbReference>
<dbReference type="RefSeq" id="WP_007415793.1">
    <property type="nucleotide sequence ID" value="NZ_ABOX02000019.1"/>
</dbReference>
<evidence type="ECO:0000256" key="6">
    <source>
        <dbReference type="RuleBase" id="RU004355"/>
    </source>
</evidence>
<evidence type="ECO:0000256" key="1">
    <source>
        <dbReference type="ARBA" id="ARBA00022490"/>
    </source>
</evidence>
<evidence type="ECO:0000259" key="8">
    <source>
        <dbReference type="Pfam" id="PF13742"/>
    </source>
</evidence>
<feature type="domain" description="OB-fold nucleic acid binding" evidence="8">
    <location>
        <begin position="24"/>
        <end position="116"/>
    </location>
</feature>
<keyword evidence="3 5" id="KW-0378">Hydrolase</keyword>
<sequence length="469" mass="53048">MAKPVKSQWDFGELFPREATRTVLTVSEVTSKVKGLLERQIGQVWVTGEVTNFRAQSSGHFYFTIKDVESQLSCVLFRNDARDSRNFIQDGRKVILQGELTVYVPRGQYQMRVTAVELQGVGALQAAFEKLKQKLNTEGLFAQERKRALPRFPQCIGIVTSPTGAAIRDVLHVIQRRNPALEIILAPCRVQGQGAAEEIAASIRLLNEWNSKMSPASGQPLDLILITRGGGSLEDLWAFNEEVVARAIFESQLPVVSAVGHEIDFTISDFVADFRAATPSAAAEIITQDVVASCQFLSAVNARMRELFRQRLEDKEYEMVHLLQRLQRTHPSRRVNEFLQHLDDLRSSLLRCAKHGVRNQQTDWRNLFERLQRVRPRQLLKQRRELLNQAQNRLHEQAGHHLQNCQSRLATLNARLRLLGPEQVLARGYSITLDAETGALIYSDKQVRAGQKLKTRLKTGEVRSTVDDG</sequence>
<keyword evidence="1 5" id="KW-0963">Cytoplasm</keyword>
<evidence type="ECO:0000313" key="10">
    <source>
        <dbReference type="Proteomes" id="UP000003688"/>
    </source>
</evidence>